<evidence type="ECO:0000259" key="10">
    <source>
        <dbReference type="PROSITE" id="PS51779"/>
    </source>
</evidence>
<evidence type="ECO:0000256" key="3">
    <source>
        <dbReference type="ARBA" id="ARBA00022519"/>
    </source>
</evidence>
<feature type="domain" description="POTRA" evidence="10">
    <location>
        <begin position="41"/>
        <end position="110"/>
    </location>
</feature>
<evidence type="ECO:0000313" key="12">
    <source>
        <dbReference type="Proteomes" id="UP000676246"/>
    </source>
</evidence>
<evidence type="ECO:0000256" key="7">
    <source>
        <dbReference type="ARBA" id="ARBA00023136"/>
    </source>
</evidence>
<accession>A0A940YCT4</accession>
<dbReference type="PANTHER" id="PTHR35851:SF1">
    <property type="entry name" value="CELL DIVISION PROTEIN FTSQ"/>
    <property type="match status" value="1"/>
</dbReference>
<name>A0A940YCT4_9BURK</name>
<evidence type="ECO:0000256" key="9">
    <source>
        <dbReference type="HAMAP-Rule" id="MF_00911"/>
    </source>
</evidence>
<gene>
    <name evidence="9" type="primary">ftsQ</name>
    <name evidence="11" type="ORF">KAK03_15005</name>
</gene>
<evidence type="ECO:0000256" key="8">
    <source>
        <dbReference type="ARBA" id="ARBA00023306"/>
    </source>
</evidence>
<dbReference type="InterPro" id="IPR045335">
    <property type="entry name" value="FtsQ_C_sf"/>
</dbReference>
<keyword evidence="5 9" id="KW-0812">Transmembrane</keyword>
<dbReference type="AlphaFoldDB" id="A0A940YCT4"/>
<dbReference type="Pfam" id="PF03799">
    <property type="entry name" value="FtsQ_DivIB_C"/>
    <property type="match status" value="1"/>
</dbReference>
<comment type="caution">
    <text evidence="11">The sequence shown here is derived from an EMBL/GenBank/DDBJ whole genome shotgun (WGS) entry which is preliminary data.</text>
</comment>
<dbReference type="InterPro" id="IPR026579">
    <property type="entry name" value="FtsQ"/>
</dbReference>
<dbReference type="Gene3D" id="3.40.50.11690">
    <property type="entry name" value="Cell division protein FtsQ/DivIB"/>
    <property type="match status" value="1"/>
</dbReference>
<keyword evidence="7 9" id="KW-0472">Membrane</keyword>
<keyword evidence="4 9" id="KW-0132">Cell division</keyword>
<keyword evidence="12" id="KW-1185">Reference proteome</keyword>
<dbReference type="GO" id="GO:0032153">
    <property type="term" value="C:cell division site"/>
    <property type="evidence" value="ECO:0007669"/>
    <property type="project" value="UniProtKB-UniRule"/>
</dbReference>
<reference evidence="11 12" key="1">
    <citation type="submission" date="2021-04" db="EMBL/GenBank/DDBJ databases">
        <title>The genome sequence of Ideonella sp. 3Y2.</title>
        <authorList>
            <person name="Liu Y."/>
        </authorList>
    </citation>
    <scope>NUCLEOTIDE SEQUENCE [LARGE SCALE GENOMIC DNA]</scope>
    <source>
        <strain evidence="11 12">3Y2</strain>
    </source>
</reference>
<dbReference type="HAMAP" id="MF_00911">
    <property type="entry name" value="FtsQ_subfam"/>
    <property type="match status" value="1"/>
</dbReference>
<keyword evidence="3 9" id="KW-0997">Cell inner membrane</keyword>
<dbReference type="InterPro" id="IPR034746">
    <property type="entry name" value="POTRA"/>
</dbReference>
<keyword evidence="8 9" id="KW-0131">Cell cycle</keyword>
<dbReference type="GO" id="GO:0043093">
    <property type="term" value="P:FtsZ-dependent cytokinesis"/>
    <property type="evidence" value="ECO:0007669"/>
    <property type="project" value="UniProtKB-UniRule"/>
</dbReference>
<comment type="function">
    <text evidence="9">Essential cell division protein. May link together the upstream cell division proteins, which are predominantly cytoplasmic, with the downstream cell division proteins, which are predominantly periplasmic. May control correct divisome assembly.</text>
</comment>
<dbReference type="Gene3D" id="3.10.20.310">
    <property type="entry name" value="membrane protein fhac"/>
    <property type="match status" value="1"/>
</dbReference>
<dbReference type="RefSeq" id="WP_210854794.1">
    <property type="nucleotide sequence ID" value="NZ_JAGQDD010000011.1"/>
</dbReference>
<sequence length="258" mass="27916">MAATLPADIRLMNATAALVGLLALGTLALGAAAWVARQPAFALRQIRLEGETARNNAATVRAHVMPRLAGNFFTLNLQAAREAFEAVPWVRHAVVRKVWPNRLVVQLEEHHPVAVWKGEEGDDRLVNSHGEVFEANLGDVDEAQLPDFAGPLAEAPQILAMYRQLRPVFEPLGREPVSLSLSGRGSWRVELDDGVAVELGRGSETEVLERTARFVRTITQVGGASRRSIDYADLRHADGYAVRFKGGPGAAATPNGAH</sequence>
<dbReference type="GO" id="GO:0005886">
    <property type="term" value="C:plasma membrane"/>
    <property type="evidence" value="ECO:0007669"/>
    <property type="project" value="UniProtKB-SubCell"/>
</dbReference>
<comment type="subunit">
    <text evidence="9">Part of a complex composed of FtsB, FtsL and FtsQ.</text>
</comment>
<dbReference type="InterPro" id="IPR005548">
    <property type="entry name" value="Cell_div_FtsQ/DivIB_C"/>
</dbReference>
<comment type="similarity">
    <text evidence="9">Belongs to the FtsQ/DivIB family. FtsQ subfamily.</text>
</comment>
<dbReference type="PROSITE" id="PS51779">
    <property type="entry name" value="POTRA"/>
    <property type="match status" value="1"/>
</dbReference>
<dbReference type="PANTHER" id="PTHR35851">
    <property type="entry name" value="CELL DIVISION PROTEIN FTSQ"/>
    <property type="match status" value="1"/>
</dbReference>
<evidence type="ECO:0000256" key="2">
    <source>
        <dbReference type="ARBA" id="ARBA00022475"/>
    </source>
</evidence>
<protein>
    <recommendedName>
        <fullName evidence="9">Cell division protein FtsQ</fullName>
    </recommendedName>
</protein>
<dbReference type="EMBL" id="JAGQDD010000011">
    <property type="protein sequence ID" value="MBQ0931793.1"/>
    <property type="molecule type" value="Genomic_DNA"/>
</dbReference>
<keyword evidence="6 9" id="KW-1133">Transmembrane helix</keyword>
<organism evidence="11 12">
    <name type="scientific">Ideonella alba</name>
    <dbReference type="NCBI Taxonomy" id="2824118"/>
    <lineage>
        <taxon>Bacteria</taxon>
        <taxon>Pseudomonadati</taxon>
        <taxon>Pseudomonadota</taxon>
        <taxon>Betaproteobacteria</taxon>
        <taxon>Burkholderiales</taxon>
        <taxon>Sphaerotilaceae</taxon>
        <taxon>Ideonella</taxon>
    </lineage>
</organism>
<keyword evidence="2 9" id="KW-1003">Cell membrane</keyword>
<dbReference type="InterPro" id="IPR013685">
    <property type="entry name" value="POTRA_FtsQ_type"/>
</dbReference>
<proteinExistence type="inferred from homology"/>
<dbReference type="GO" id="GO:0090529">
    <property type="term" value="P:cell septum assembly"/>
    <property type="evidence" value="ECO:0007669"/>
    <property type="project" value="InterPro"/>
</dbReference>
<dbReference type="Proteomes" id="UP000676246">
    <property type="component" value="Unassembled WGS sequence"/>
</dbReference>
<comment type="subcellular location">
    <subcellularLocation>
        <location evidence="9">Cell inner membrane</location>
        <topology evidence="9">Single-pass type II membrane protein</topology>
    </subcellularLocation>
    <subcellularLocation>
        <location evidence="1">Membrane</location>
    </subcellularLocation>
    <text evidence="9">Localizes to the division septum.</text>
</comment>
<evidence type="ECO:0000256" key="6">
    <source>
        <dbReference type="ARBA" id="ARBA00022989"/>
    </source>
</evidence>
<evidence type="ECO:0000256" key="4">
    <source>
        <dbReference type="ARBA" id="ARBA00022618"/>
    </source>
</evidence>
<evidence type="ECO:0000256" key="1">
    <source>
        <dbReference type="ARBA" id="ARBA00004370"/>
    </source>
</evidence>
<evidence type="ECO:0000313" key="11">
    <source>
        <dbReference type="EMBL" id="MBQ0931793.1"/>
    </source>
</evidence>
<dbReference type="Pfam" id="PF08478">
    <property type="entry name" value="POTRA_1"/>
    <property type="match status" value="1"/>
</dbReference>
<evidence type="ECO:0000256" key="5">
    <source>
        <dbReference type="ARBA" id="ARBA00022692"/>
    </source>
</evidence>